<feature type="region of interest" description="Disordered" evidence="1">
    <location>
        <begin position="186"/>
        <end position="245"/>
    </location>
</feature>
<name>A0AAW2ICZ2_9NEOP</name>
<dbReference type="PANTHER" id="PTHR39077:SF1">
    <property type="entry name" value="E3 UBIQUITIN-PROTEIN LIGASE APD1-4 MIDDLE DOMAIN-CONTAINING PROTEIN"/>
    <property type="match status" value="1"/>
</dbReference>
<dbReference type="InterPro" id="IPR032010">
    <property type="entry name" value="APD1-4_M"/>
</dbReference>
<feature type="compositionally biased region" description="Basic and acidic residues" evidence="1">
    <location>
        <begin position="289"/>
        <end position="305"/>
    </location>
</feature>
<evidence type="ECO:0000259" key="4">
    <source>
        <dbReference type="Pfam" id="PF16041"/>
    </source>
</evidence>
<keyword evidence="2" id="KW-1133">Transmembrane helix</keyword>
<protein>
    <recommendedName>
        <fullName evidence="6">E3 ubiquitin-protein ligase APD1-4 middle domain-containing protein</fullName>
    </recommendedName>
</protein>
<evidence type="ECO:0000259" key="3">
    <source>
        <dbReference type="Pfam" id="PF16040"/>
    </source>
</evidence>
<evidence type="ECO:0000313" key="5">
    <source>
        <dbReference type="EMBL" id="KAL0279340.1"/>
    </source>
</evidence>
<accession>A0AAW2ICZ2</accession>
<comment type="caution">
    <text evidence="5">The sequence shown here is derived from an EMBL/GenBank/DDBJ whole genome shotgun (WGS) entry which is preliminary data.</text>
</comment>
<dbReference type="EMBL" id="JARGDH010000001">
    <property type="protein sequence ID" value="KAL0279340.1"/>
    <property type="molecule type" value="Genomic_DNA"/>
</dbReference>
<dbReference type="PANTHER" id="PTHR39077">
    <property type="entry name" value="DUF4793 DOMAIN-CONTAINING PROTEIN"/>
    <property type="match status" value="1"/>
</dbReference>
<dbReference type="Pfam" id="PF16041">
    <property type="entry name" value="APD1-4_M"/>
    <property type="match status" value="1"/>
</dbReference>
<dbReference type="Pfam" id="PF16040">
    <property type="entry name" value="APD1-4_N"/>
    <property type="match status" value="1"/>
</dbReference>
<gene>
    <name evidence="5" type="ORF">PYX00_000925</name>
</gene>
<feature type="transmembrane region" description="Helical" evidence="2">
    <location>
        <begin position="41"/>
        <end position="62"/>
    </location>
</feature>
<evidence type="ECO:0000256" key="1">
    <source>
        <dbReference type="SAM" id="MobiDB-lite"/>
    </source>
</evidence>
<dbReference type="InterPro" id="IPR032008">
    <property type="entry name" value="APD1-4_N"/>
</dbReference>
<evidence type="ECO:0008006" key="6">
    <source>
        <dbReference type="Google" id="ProtNLM"/>
    </source>
</evidence>
<dbReference type="AlphaFoldDB" id="A0AAW2ICZ2"/>
<reference evidence="5" key="1">
    <citation type="journal article" date="2024" name="Gigascience">
        <title>Chromosome-level genome of the poultry shaft louse Menopon gallinae provides insight into the host-switching and adaptive evolution of parasitic lice.</title>
        <authorList>
            <person name="Xu Y."/>
            <person name="Ma L."/>
            <person name="Liu S."/>
            <person name="Liang Y."/>
            <person name="Liu Q."/>
            <person name="He Z."/>
            <person name="Tian L."/>
            <person name="Duan Y."/>
            <person name="Cai W."/>
            <person name="Li H."/>
            <person name="Song F."/>
        </authorList>
    </citation>
    <scope>NUCLEOTIDE SEQUENCE</scope>
    <source>
        <strain evidence="5">Cailab_2023a</strain>
    </source>
</reference>
<feature type="domain" description="E3 ubiquitin-protein ligase APD1-4 N-terminal" evidence="3">
    <location>
        <begin position="99"/>
        <end position="168"/>
    </location>
</feature>
<organism evidence="5">
    <name type="scientific">Menopon gallinae</name>
    <name type="common">poultry shaft louse</name>
    <dbReference type="NCBI Taxonomy" id="328185"/>
    <lineage>
        <taxon>Eukaryota</taxon>
        <taxon>Metazoa</taxon>
        <taxon>Ecdysozoa</taxon>
        <taxon>Arthropoda</taxon>
        <taxon>Hexapoda</taxon>
        <taxon>Insecta</taxon>
        <taxon>Pterygota</taxon>
        <taxon>Neoptera</taxon>
        <taxon>Paraneoptera</taxon>
        <taxon>Psocodea</taxon>
        <taxon>Troctomorpha</taxon>
        <taxon>Phthiraptera</taxon>
        <taxon>Amblycera</taxon>
        <taxon>Menoponidae</taxon>
        <taxon>Menopon</taxon>
    </lineage>
</organism>
<proteinExistence type="predicted"/>
<feature type="domain" description="E3 ubiquitin-protein ligase APD1-4 middle" evidence="4">
    <location>
        <begin position="382"/>
        <end position="490"/>
    </location>
</feature>
<feature type="region of interest" description="Disordered" evidence="1">
    <location>
        <begin position="275"/>
        <end position="326"/>
    </location>
</feature>
<keyword evidence="2" id="KW-0812">Transmembrane</keyword>
<keyword evidence="2" id="KW-0472">Membrane</keyword>
<evidence type="ECO:0000256" key="2">
    <source>
        <dbReference type="SAM" id="Phobius"/>
    </source>
</evidence>
<sequence>MCVIPDSDKMSATDGQHRISLPLVRYNRRKESTALKGSLRVFRLCLLSILLPGLLIAGPLYLRYRVFSEQIYPLGMSDMRLVDNKISTTWCQSQLVKSNATFSAYLLPEEPQTKPNPVHVSMIRYLNLEDDMKEYWGFYLLKGSSVTVSTCCRWPGASLIVIKGHRHLRECAYIGDDSSEEMEELEELKREKDGQKPKSSDAWPMKKARPSIEFHGPASVESAPTDAGTDSINTTSAPEPQESDSEEVYKDLMNQIAALGDRSPRVMSKLKEIFRAGPAPTEKSKTKKREITLEKELNREDHDSDAAEEEGLGTGEDIRGTVNGTTANDMSNSEFWSSFSSSEERLLSCAGLILNLPLTPSKSCNASKSENTQAEASLSNKLTYKVPANGYYFFVFSSENEVQTNYIRIHFHLEKILYNVSNPVAACTNTTDSCSLPLNFFSREKVVLEMPVNANDSLWNQEYVVVSTCEPRTMVYAACVIAVPILILLFAF</sequence>
<feature type="transmembrane region" description="Helical" evidence="2">
    <location>
        <begin position="474"/>
        <end position="491"/>
    </location>
</feature>
<feature type="compositionally biased region" description="Polar residues" evidence="1">
    <location>
        <begin position="228"/>
        <end position="238"/>
    </location>
</feature>
<feature type="compositionally biased region" description="Basic and acidic residues" evidence="1">
    <location>
        <begin position="187"/>
        <end position="199"/>
    </location>
</feature>